<dbReference type="AlphaFoldDB" id="A0A2P8EG16"/>
<evidence type="ECO:0000259" key="1">
    <source>
        <dbReference type="Pfam" id="PF12697"/>
    </source>
</evidence>
<sequence length="267" mass="27930">MGHVMSEDGTRIAFDRLGEGPALVVVGGGLDDGSESAPLATELAERFTVYTYARRGRGDSGDTSPYALERELEDIDALIAAAGGPAHLYGVSSGGALALEAAVASTAIDRVAVYEVPYAMSDDAVGGWTAYVEQLDEALGRGDRAAALEHFMRLAGSSDDQIVAARSTPMWPGLEALAHTLAYDAACLGDGRPPRERLASLTNRTLVVTGSGRDPHTAQLQPGFFDDAADALVTAIPHARRAKLEAQDHVADPAVMAPLLTEFLSSP</sequence>
<keyword evidence="3" id="KW-1185">Reference proteome</keyword>
<dbReference type="EMBL" id="PYGE01000001">
    <property type="protein sequence ID" value="PSL08413.1"/>
    <property type="molecule type" value="Genomic_DNA"/>
</dbReference>
<feature type="domain" description="AB hydrolase-1" evidence="1">
    <location>
        <begin position="27"/>
        <end position="238"/>
    </location>
</feature>
<evidence type="ECO:0000313" key="2">
    <source>
        <dbReference type="EMBL" id="PSL08413.1"/>
    </source>
</evidence>
<accession>A0A2P8EG16</accession>
<proteinExistence type="predicted"/>
<organism evidence="2 3">
    <name type="scientific">Haloactinopolyspora alba</name>
    <dbReference type="NCBI Taxonomy" id="648780"/>
    <lineage>
        <taxon>Bacteria</taxon>
        <taxon>Bacillati</taxon>
        <taxon>Actinomycetota</taxon>
        <taxon>Actinomycetes</taxon>
        <taxon>Jiangellales</taxon>
        <taxon>Jiangellaceae</taxon>
        <taxon>Haloactinopolyspora</taxon>
    </lineage>
</organism>
<dbReference type="InterPro" id="IPR000073">
    <property type="entry name" value="AB_hydrolase_1"/>
</dbReference>
<protein>
    <submittedName>
        <fullName evidence="2">Pimeloyl-ACP methyl ester carboxylesterase</fullName>
    </submittedName>
</protein>
<evidence type="ECO:0000313" key="3">
    <source>
        <dbReference type="Proteomes" id="UP000243528"/>
    </source>
</evidence>
<dbReference type="Proteomes" id="UP000243528">
    <property type="component" value="Unassembled WGS sequence"/>
</dbReference>
<dbReference type="Pfam" id="PF12697">
    <property type="entry name" value="Abhydrolase_6"/>
    <property type="match status" value="1"/>
</dbReference>
<dbReference type="PANTHER" id="PTHR43194">
    <property type="entry name" value="HYDROLASE ALPHA/BETA FOLD FAMILY"/>
    <property type="match status" value="1"/>
</dbReference>
<dbReference type="OrthoDB" id="63519at2"/>
<gene>
    <name evidence="2" type="ORF">CLV30_101385</name>
</gene>
<dbReference type="RefSeq" id="WP_106535465.1">
    <property type="nucleotide sequence ID" value="NZ_ML142897.1"/>
</dbReference>
<reference evidence="2 3" key="1">
    <citation type="submission" date="2018-03" db="EMBL/GenBank/DDBJ databases">
        <title>Genomic Encyclopedia of Archaeal and Bacterial Type Strains, Phase II (KMG-II): from individual species to whole genera.</title>
        <authorList>
            <person name="Goeker M."/>
        </authorList>
    </citation>
    <scope>NUCLEOTIDE SEQUENCE [LARGE SCALE GENOMIC DNA]</scope>
    <source>
        <strain evidence="2 3">DSM 45211</strain>
    </source>
</reference>
<dbReference type="GO" id="GO:0003824">
    <property type="term" value="F:catalytic activity"/>
    <property type="evidence" value="ECO:0007669"/>
    <property type="project" value="UniProtKB-ARBA"/>
</dbReference>
<name>A0A2P8EG16_9ACTN</name>
<comment type="caution">
    <text evidence="2">The sequence shown here is derived from an EMBL/GenBank/DDBJ whole genome shotgun (WGS) entry which is preliminary data.</text>
</comment>
<dbReference type="InterPro" id="IPR029058">
    <property type="entry name" value="AB_hydrolase_fold"/>
</dbReference>
<dbReference type="PANTHER" id="PTHR43194:SF2">
    <property type="entry name" value="PEROXISOMAL MEMBRANE PROTEIN LPX1"/>
    <property type="match status" value="1"/>
</dbReference>
<dbReference type="Gene3D" id="3.40.50.1820">
    <property type="entry name" value="alpha/beta hydrolase"/>
    <property type="match status" value="1"/>
</dbReference>
<dbReference type="InterPro" id="IPR050228">
    <property type="entry name" value="Carboxylesterase_BioH"/>
</dbReference>
<dbReference type="SUPFAM" id="SSF53474">
    <property type="entry name" value="alpha/beta-Hydrolases"/>
    <property type="match status" value="1"/>
</dbReference>